<evidence type="ECO:0008006" key="3">
    <source>
        <dbReference type="Google" id="ProtNLM"/>
    </source>
</evidence>
<dbReference type="Proteomes" id="UP000498740">
    <property type="component" value="Unassembled WGS sequence"/>
</dbReference>
<comment type="caution">
    <text evidence="1">The sequence shown here is derived from an EMBL/GenBank/DDBJ whole genome shotgun (WGS) entry which is preliminary data.</text>
</comment>
<dbReference type="Gene3D" id="3.40.1580.10">
    <property type="entry name" value="SMI1/KNR4-like"/>
    <property type="match status" value="1"/>
</dbReference>
<evidence type="ECO:0000313" key="1">
    <source>
        <dbReference type="EMBL" id="GFN05751.1"/>
    </source>
</evidence>
<dbReference type="Pfam" id="PF14568">
    <property type="entry name" value="SUKH_6"/>
    <property type="match status" value="1"/>
</dbReference>
<accession>A0A7J0CT95</accession>
<dbReference type="EMBL" id="BLWD01000001">
    <property type="protein sequence ID" value="GFN05751.1"/>
    <property type="molecule type" value="Genomic_DNA"/>
</dbReference>
<dbReference type="AlphaFoldDB" id="A0A7J0CT95"/>
<dbReference type="SUPFAM" id="SSF160631">
    <property type="entry name" value="SMI1/KNR4-like"/>
    <property type="match status" value="1"/>
</dbReference>
<evidence type="ECO:0000313" key="2">
    <source>
        <dbReference type="Proteomes" id="UP000498740"/>
    </source>
</evidence>
<reference evidence="1 2" key="1">
    <citation type="submission" date="2020-05" db="EMBL/GenBank/DDBJ databases">
        <title>Whole genome shotgun sequence of Streptomyces microflavus NBRC 13062.</title>
        <authorList>
            <person name="Komaki H."/>
            <person name="Tamura T."/>
        </authorList>
    </citation>
    <scope>NUCLEOTIDE SEQUENCE [LARGE SCALE GENOMIC DNA]</scope>
    <source>
        <strain evidence="1 2">NBRC 13062</strain>
    </source>
</reference>
<proteinExistence type="predicted"/>
<name>A0A7J0CT95_STRMI</name>
<gene>
    <name evidence="1" type="ORF">Smic_43070</name>
</gene>
<organism evidence="1 2">
    <name type="scientific">Streptomyces microflavus</name>
    <name type="common">Streptomyces lipmanii</name>
    <dbReference type="NCBI Taxonomy" id="1919"/>
    <lineage>
        <taxon>Bacteria</taxon>
        <taxon>Bacillati</taxon>
        <taxon>Actinomycetota</taxon>
        <taxon>Actinomycetes</taxon>
        <taxon>Kitasatosporales</taxon>
        <taxon>Streptomycetaceae</taxon>
        <taxon>Streptomyces</taxon>
    </lineage>
</organism>
<dbReference type="InterPro" id="IPR037883">
    <property type="entry name" value="Knr4/Smi1-like_sf"/>
</dbReference>
<sequence length="191" mass="21480">MSPNYVDRVISMLGPSGNSHADPAAWQRLENELGVELPGEYKTLIDLYGPLLLNQHLFIKHPATERRNLGAWIQSTVTAFRRSRLPGPEGEIRFGGPDGLVPLSSTDRGEYVFGVHNRNGEGWTLLACDGNEPDFFEFRMGYAEWLYRYLIGESMFGPETDVFYPGPVVMESMPVSETDEMRVLHGPDRGM</sequence>
<dbReference type="RefSeq" id="WP_032759735.1">
    <property type="nucleotide sequence ID" value="NZ_BMUG01000007.1"/>
</dbReference>
<protein>
    <recommendedName>
        <fullName evidence="3">SMI1/KNR4 family protein</fullName>
    </recommendedName>
</protein>